<dbReference type="CDD" id="cd02947">
    <property type="entry name" value="TRX_family"/>
    <property type="match status" value="1"/>
</dbReference>
<dbReference type="Proteomes" id="UP000310685">
    <property type="component" value="Unassembled WGS sequence"/>
</dbReference>
<gene>
    <name evidence="2" type="ORF">E3Q22_03810</name>
</gene>
<reference evidence="2 3" key="1">
    <citation type="submission" date="2019-03" db="EMBL/GenBank/DDBJ databases">
        <title>Sequencing 25 genomes of Wallemia mellicola.</title>
        <authorList>
            <person name="Gostincar C."/>
        </authorList>
    </citation>
    <scope>NUCLEOTIDE SEQUENCE [LARGE SCALE GENOMIC DNA]</scope>
    <source>
        <strain evidence="2 3">EXF-6152</strain>
    </source>
</reference>
<organism evidence="2 3">
    <name type="scientific">Wallemia mellicola</name>
    <dbReference type="NCBI Taxonomy" id="1708541"/>
    <lineage>
        <taxon>Eukaryota</taxon>
        <taxon>Fungi</taxon>
        <taxon>Dikarya</taxon>
        <taxon>Basidiomycota</taxon>
        <taxon>Wallemiomycotina</taxon>
        <taxon>Wallemiomycetes</taxon>
        <taxon>Wallemiales</taxon>
        <taxon>Wallemiaceae</taxon>
        <taxon>Wallemia</taxon>
    </lineage>
</organism>
<name>A0A4V6TPV0_9BASI</name>
<protein>
    <recommendedName>
        <fullName evidence="1">Thioredoxin domain-containing protein</fullName>
    </recommendedName>
</protein>
<dbReference type="SUPFAM" id="SSF52833">
    <property type="entry name" value="Thioredoxin-like"/>
    <property type="match status" value="1"/>
</dbReference>
<proteinExistence type="predicted"/>
<comment type="caution">
    <text evidence="2">The sequence shown here is derived from an EMBL/GenBank/DDBJ whole genome shotgun (WGS) entry which is preliminary data.</text>
</comment>
<evidence type="ECO:0000313" key="3">
    <source>
        <dbReference type="Proteomes" id="UP000310685"/>
    </source>
</evidence>
<dbReference type="InterPro" id="IPR013766">
    <property type="entry name" value="Thioredoxin_domain"/>
</dbReference>
<dbReference type="Pfam" id="PF00085">
    <property type="entry name" value="Thioredoxin"/>
    <property type="match status" value="1"/>
</dbReference>
<accession>A0A4V6TPV0</accession>
<dbReference type="InterPro" id="IPR036249">
    <property type="entry name" value="Thioredoxin-like_sf"/>
</dbReference>
<dbReference type="EMBL" id="SPRC01000055">
    <property type="protein sequence ID" value="TIB75912.1"/>
    <property type="molecule type" value="Genomic_DNA"/>
</dbReference>
<evidence type="ECO:0000313" key="2">
    <source>
        <dbReference type="EMBL" id="TIB75912.1"/>
    </source>
</evidence>
<dbReference type="Gene3D" id="3.40.30.10">
    <property type="entry name" value="Glutaredoxin"/>
    <property type="match status" value="1"/>
</dbReference>
<feature type="domain" description="Thioredoxin" evidence="1">
    <location>
        <begin position="32"/>
        <end position="100"/>
    </location>
</feature>
<sequence length="107" mass="12107">MSQLIPLYDLNQLNDFVDLPLPTIVKAKAGHDCIDIDSNLREFIAEYPQIRLATFDIYEQSDIAMELSITDAPAFLLYESGEIKHKITGDIPGQVQEFIEKAEEALH</sequence>
<dbReference type="AlphaFoldDB" id="A0A4V6TPV0"/>
<evidence type="ECO:0000259" key="1">
    <source>
        <dbReference type="Pfam" id="PF00085"/>
    </source>
</evidence>